<feature type="compositionally biased region" description="Polar residues" evidence="1">
    <location>
        <begin position="80"/>
        <end position="94"/>
    </location>
</feature>
<organism evidence="2">
    <name type="scientific">Gaeumannomyces tritici (strain R3-111a-1)</name>
    <name type="common">Wheat and barley take-all root rot fungus</name>
    <name type="synonym">Gaeumannomyces graminis var. tritici</name>
    <dbReference type="NCBI Taxonomy" id="644352"/>
    <lineage>
        <taxon>Eukaryota</taxon>
        <taxon>Fungi</taxon>
        <taxon>Dikarya</taxon>
        <taxon>Ascomycota</taxon>
        <taxon>Pezizomycotina</taxon>
        <taxon>Sordariomycetes</taxon>
        <taxon>Sordariomycetidae</taxon>
        <taxon>Magnaporthales</taxon>
        <taxon>Magnaporthaceae</taxon>
        <taxon>Gaeumannomyces</taxon>
    </lineage>
</organism>
<dbReference type="VEuPathDB" id="FungiDB:GGTG_00928"/>
<feature type="compositionally biased region" description="Basic and acidic residues" evidence="1">
    <location>
        <begin position="57"/>
        <end position="67"/>
    </location>
</feature>
<sequence>MAILKRKRSESELSFSSQLSSPPRPNDSFFCQTAGVNLFPSARSPASSNSCGRTMKRFRDNRPSEDEIHRNTLDLLYSAQRQSPQPESPLPTQCQSRQQPSAASTAASRQTSLHSFWKLPKQSQAAQALPPTSPQTIPSDCATGCEDCGRELRADDSDAMEIDGDARCGCSSCGKTVCFSCSVSNLGANRECLACAGRAAGPSRWGNGLHFG</sequence>
<reference evidence="4" key="1">
    <citation type="submission" date="2010-07" db="EMBL/GenBank/DDBJ databases">
        <title>The genome sequence of Gaeumannomyces graminis var. tritici strain R3-111a-1.</title>
        <authorList>
            <consortium name="The Broad Institute Genome Sequencing Platform"/>
            <person name="Ma L.-J."/>
            <person name="Dead R."/>
            <person name="Young S."/>
            <person name="Zeng Q."/>
            <person name="Koehrsen M."/>
            <person name="Alvarado L."/>
            <person name="Berlin A."/>
            <person name="Chapman S.B."/>
            <person name="Chen Z."/>
            <person name="Freedman E."/>
            <person name="Gellesch M."/>
            <person name="Goldberg J."/>
            <person name="Griggs A."/>
            <person name="Gujja S."/>
            <person name="Heilman E.R."/>
            <person name="Heiman D."/>
            <person name="Hepburn T."/>
            <person name="Howarth C."/>
            <person name="Jen D."/>
            <person name="Larson L."/>
            <person name="Mehta T."/>
            <person name="Neiman D."/>
            <person name="Pearson M."/>
            <person name="Roberts A."/>
            <person name="Saif S."/>
            <person name="Shea T."/>
            <person name="Shenoy N."/>
            <person name="Sisk P."/>
            <person name="Stolte C."/>
            <person name="Sykes S."/>
            <person name="Walk T."/>
            <person name="White J."/>
            <person name="Yandava C."/>
            <person name="Haas B."/>
            <person name="Nusbaum C."/>
            <person name="Birren B."/>
        </authorList>
    </citation>
    <scope>NUCLEOTIDE SEQUENCE [LARGE SCALE GENOMIC DNA]</scope>
    <source>
        <strain evidence="4">R3-111a-1</strain>
    </source>
</reference>
<dbReference type="RefSeq" id="XP_009216947.1">
    <property type="nucleotide sequence ID" value="XM_009218683.1"/>
</dbReference>
<reference evidence="2" key="2">
    <citation type="submission" date="2010-07" db="EMBL/GenBank/DDBJ databases">
        <authorList>
            <consortium name="The Broad Institute Genome Sequencing Platform"/>
            <consortium name="Broad Institute Genome Sequencing Center for Infectious Disease"/>
            <person name="Ma L.-J."/>
            <person name="Dead R."/>
            <person name="Young S."/>
            <person name="Zeng Q."/>
            <person name="Koehrsen M."/>
            <person name="Alvarado L."/>
            <person name="Berlin A."/>
            <person name="Chapman S.B."/>
            <person name="Chen Z."/>
            <person name="Freedman E."/>
            <person name="Gellesch M."/>
            <person name="Goldberg J."/>
            <person name="Griggs A."/>
            <person name="Gujja S."/>
            <person name="Heilman E.R."/>
            <person name="Heiman D."/>
            <person name="Hepburn T."/>
            <person name="Howarth C."/>
            <person name="Jen D."/>
            <person name="Larson L."/>
            <person name="Mehta T."/>
            <person name="Neiman D."/>
            <person name="Pearson M."/>
            <person name="Roberts A."/>
            <person name="Saif S."/>
            <person name="Shea T."/>
            <person name="Shenoy N."/>
            <person name="Sisk P."/>
            <person name="Stolte C."/>
            <person name="Sykes S."/>
            <person name="Walk T."/>
            <person name="White J."/>
            <person name="Yandava C."/>
            <person name="Haas B."/>
            <person name="Nusbaum C."/>
            <person name="Birren B."/>
        </authorList>
    </citation>
    <scope>NUCLEOTIDE SEQUENCE</scope>
    <source>
        <strain evidence="2">R3-111a-1</strain>
    </source>
</reference>
<dbReference type="STRING" id="644352.J3NI45"/>
<evidence type="ECO:0000313" key="2">
    <source>
        <dbReference type="EMBL" id="EJT80938.1"/>
    </source>
</evidence>
<name>J3NI45_GAET3</name>
<reference evidence="3" key="4">
    <citation type="journal article" date="2015" name="G3 (Bethesda)">
        <title>Genome sequences of three phytopathogenic species of the Magnaporthaceae family of fungi.</title>
        <authorList>
            <person name="Okagaki L.H."/>
            <person name="Nunes C.C."/>
            <person name="Sailsbery J."/>
            <person name="Clay B."/>
            <person name="Brown D."/>
            <person name="John T."/>
            <person name="Oh Y."/>
            <person name="Young N."/>
            <person name="Fitzgerald M."/>
            <person name="Haas B.J."/>
            <person name="Zeng Q."/>
            <person name="Young S."/>
            <person name="Adiconis X."/>
            <person name="Fan L."/>
            <person name="Levin J.Z."/>
            <person name="Mitchell T.K."/>
            <person name="Okubara P.A."/>
            <person name="Farman M.L."/>
            <person name="Kohn L.M."/>
            <person name="Birren B."/>
            <person name="Ma L.-J."/>
            <person name="Dean R.A."/>
        </authorList>
    </citation>
    <scope>NUCLEOTIDE SEQUENCE</scope>
    <source>
        <strain evidence="3">R3-111a-1</strain>
    </source>
</reference>
<accession>J3NI45</accession>
<dbReference type="eggNOG" id="ENOG502SFSH">
    <property type="taxonomic scope" value="Eukaryota"/>
</dbReference>
<evidence type="ECO:0000313" key="4">
    <source>
        <dbReference type="Proteomes" id="UP000006039"/>
    </source>
</evidence>
<feature type="region of interest" description="Disordered" evidence="1">
    <location>
        <begin position="1"/>
        <end position="28"/>
    </location>
</feature>
<evidence type="ECO:0000313" key="3">
    <source>
        <dbReference type="EnsemblFungi" id="EJT80938"/>
    </source>
</evidence>
<reference evidence="2" key="3">
    <citation type="submission" date="2010-09" db="EMBL/GenBank/DDBJ databases">
        <title>Annotation of Gaeumannomyces graminis var. tritici R3-111a-1.</title>
        <authorList>
            <consortium name="The Broad Institute Genome Sequencing Platform"/>
            <person name="Ma L.-J."/>
            <person name="Dead R."/>
            <person name="Young S.K."/>
            <person name="Zeng Q."/>
            <person name="Gargeya S."/>
            <person name="Fitzgerald M."/>
            <person name="Haas B."/>
            <person name="Abouelleil A."/>
            <person name="Alvarado L."/>
            <person name="Arachchi H.M."/>
            <person name="Berlin A."/>
            <person name="Brown A."/>
            <person name="Chapman S.B."/>
            <person name="Chen Z."/>
            <person name="Dunbar C."/>
            <person name="Freedman E."/>
            <person name="Gearin G."/>
            <person name="Gellesch M."/>
            <person name="Goldberg J."/>
            <person name="Griggs A."/>
            <person name="Gujja S."/>
            <person name="Heiman D."/>
            <person name="Howarth C."/>
            <person name="Larson L."/>
            <person name="Lui A."/>
            <person name="MacDonald P.J.P."/>
            <person name="Mehta T."/>
            <person name="Montmayeur A."/>
            <person name="Murphy C."/>
            <person name="Neiman D."/>
            <person name="Pearson M."/>
            <person name="Priest M."/>
            <person name="Roberts A."/>
            <person name="Saif S."/>
            <person name="Shea T."/>
            <person name="Shenoy N."/>
            <person name="Sisk P."/>
            <person name="Stolte C."/>
            <person name="Sykes S."/>
            <person name="Yandava C."/>
            <person name="Wortman J."/>
            <person name="Nusbaum C."/>
            <person name="Birren B."/>
        </authorList>
    </citation>
    <scope>NUCLEOTIDE SEQUENCE</scope>
    <source>
        <strain evidence="2">R3-111a-1</strain>
    </source>
</reference>
<feature type="region of interest" description="Disordered" evidence="1">
    <location>
        <begin position="80"/>
        <end position="110"/>
    </location>
</feature>
<gene>
    <name evidence="3" type="primary">20341386</name>
    <name evidence="2" type="ORF">GGTG_00928</name>
</gene>
<dbReference type="HOGENOM" id="CLU_078568_2_0_1"/>
<reference evidence="3" key="5">
    <citation type="submission" date="2018-04" db="UniProtKB">
        <authorList>
            <consortium name="EnsemblFungi"/>
        </authorList>
    </citation>
    <scope>IDENTIFICATION</scope>
    <source>
        <strain evidence="3">R3-111a-1</strain>
    </source>
</reference>
<dbReference type="EnsemblFungi" id="EJT80938">
    <property type="protein sequence ID" value="EJT80938"/>
    <property type="gene ID" value="GGTG_00928"/>
</dbReference>
<feature type="compositionally biased region" description="Low complexity" evidence="1">
    <location>
        <begin position="12"/>
        <end position="21"/>
    </location>
</feature>
<dbReference type="Proteomes" id="UP000006039">
    <property type="component" value="Unassembled WGS sequence"/>
</dbReference>
<proteinExistence type="predicted"/>
<keyword evidence="4" id="KW-1185">Reference proteome</keyword>
<protein>
    <submittedName>
        <fullName evidence="2 3">Uncharacterized protein</fullName>
    </submittedName>
</protein>
<dbReference type="OrthoDB" id="5336357at2759"/>
<evidence type="ECO:0000256" key="1">
    <source>
        <dbReference type="SAM" id="MobiDB-lite"/>
    </source>
</evidence>
<dbReference type="EMBL" id="GL385395">
    <property type="protein sequence ID" value="EJT80938.1"/>
    <property type="molecule type" value="Genomic_DNA"/>
</dbReference>
<dbReference type="GeneID" id="20341386"/>
<feature type="region of interest" description="Disordered" evidence="1">
    <location>
        <begin position="42"/>
        <end position="67"/>
    </location>
</feature>
<dbReference type="AlphaFoldDB" id="J3NI45"/>
<feature type="compositionally biased region" description="Low complexity" evidence="1">
    <location>
        <begin position="95"/>
        <end position="110"/>
    </location>
</feature>